<dbReference type="OrthoDB" id="2990537at2"/>
<gene>
    <name evidence="1" type="ORF">F7O84_10405</name>
</gene>
<sequence length="380" mass="44161">MAIDIKDLEKKLAQHKVYDAWQYVKSLRETLGYMTVSYELLSAVYTHRLSTLQALEQEMLQRAISSGQASYGTSEMERTNLNIGGFSIDDVVFLRKTSMEFFHYARISMDVLFQIANAALLGDKAYDVDDKGLLRKLLTKLGGKPEFSKLLQLLDANKNDVRYQYLTAFDNYIKHIKTILITVKNSFLIGDTNTFSLNEFCYDGRYYPSENAIDKIQELNNYVTQTIEAILEEVLLQIPNCYDNSHRIQAIKYKQIFQETEKGSVLEYMSFFIEVEQDLSELPQEIKVLPLIIKPNDEIYSFDFKFDKIFIKKKGSTESDIIGCAHMKNGLETNEFYRTFTVTPCDLIEYYKYISTFKNTYSKITFNIYAMEGEMLFIKD</sequence>
<keyword evidence="2" id="KW-1185">Reference proteome</keyword>
<comment type="caution">
    <text evidence="1">The sequence shown here is derived from an EMBL/GenBank/DDBJ whole genome shotgun (WGS) entry which is preliminary data.</text>
</comment>
<name>A0A7V7QJV1_9FIRM</name>
<dbReference type="EMBL" id="WAGX01000005">
    <property type="protein sequence ID" value="KAB1437984.1"/>
    <property type="molecule type" value="Genomic_DNA"/>
</dbReference>
<reference evidence="1 2" key="1">
    <citation type="submission" date="2019-09" db="EMBL/GenBank/DDBJ databases">
        <authorList>
            <person name="Valk L.C."/>
        </authorList>
    </citation>
    <scope>NUCLEOTIDE SEQUENCE [LARGE SCALE GENOMIC DNA]</scope>
    <source>
        <strain evidence="1">GalUA</strain>
    </source>
</reference>
<protein>
    <submittedName>
        <fullName evidence="1">Uncharacterized protein</fullName>
    </submittedName>
</protein>
<dbReference type="AlphaFoldDB" id="A0A7V7QJV1"/>
<evidence type="ECO:0000313" key="1">
    <source>
        <dbReference type="EMBL" id="KAB1437984.1"/>
    </source>
</evidence>
<accession>A0A7V7QJV1</accession>
<reference evidence="1 2" key="2">
    <citation type="submission" date="2020-02" db="EMBL/GenBank/DDBJ databases">
        <title>Candidatus Galacturonibacter soehngenii shows hetero-acetogenic catabolism of galacturonic acid but lacks a canonical carbon monoxide dehydrogenase/acetyl-CoA synthase complex.</title>
        <authorList>
            <person name="Diender M."/>
            <person name="Stouten G.R."/>
            <person name="Petersen J.F."/>
            <person name="Nielsen P.H."/>
            <person name="Dueholm M.S."/>
            <person name="Pronk J.T."/>
            <person name="Van Loosdrecht M.C.M."/>
        </authorList>
    </citation>
    <scope>NUCLEOTIDE SEQUENCE [LARGE SCALE GENOMIC DNA]</scope>
    <source>
        <strain evidence="1">GalUA</strain>
    </source>
</reference>
<dbReference type="RefSeq" id="WP_151144678.1">
    <property type="nucleotide sequence ID" value="NZ_WAGX01000005.1"/>
</dbReference>
<dbReference type="Proteomes" id="UP000461768">
    <property type="component" value="Unassembled WGS sequence"/>
</dbReference>
<evidence type="ECO:0000313" key="2">
    <source>
        <dbReference type="Proteomes" id="UP000461768"/>
    </source>
</evidence>
<proteinExistence type="predicted"/>
<organism evidence="1 2">
    <name type="scientific">Candidatus Galacturonatibacter soehngenii</name>
    <dbReference type="NCBI Taxonomy" id="2307010"/>
    <lineage>
        <taxon>Bacteria</taxon>
        <taxon>Bacillati</taxon>
        <taxon>Bacillota</taxon>
        <taxon>Clostridia</taxon>
        <taxon>Lachnospirales</taxon>
        <taxon>Lachnospiraceae</taxon>
        <taxon>Candidatus Galacturonatibacter</taxon>
    </lineage>
</organism>